<dbReference type="CDD" id="cd00761">
    <property type="entry name" value="Glyco_tranf_GTA_type"/>
    <property type="match status" value="1"/>
</dbReference>
<dbReference type="SUPFAM" id="SSF53448">
    <property type="entry name" value="Nucleotide-diphospho-sugar transferases"/>
    <property type="match status" value="1"/>
</dbReference>
<dbReference type="Gene3D" id="3.90.550.10">
    <property type="entry name" value="Spore Coat Polysaccharide Biosynthesis Protein SpsA, Chain A"/>
    <property type="match status" value="1"/>
</dbReference>
<feature type="domain" description="Glycosyltransferase 2-like" evidence="1">
    <location>
        <begin position="7"/>
        <end position="135"/>
    </location>
</feature>
<dbReference type="Pfam" id="PF00535">
    <property type="entry name" value="Glycos_transf_2"/>
    <property type="match status" value="1"/>
</dbReference>
<dbReference type="InterPro" id="IPR001173">
    <property type="entry name" value="Glyco_trans_2-like"/>
</dbReference>
<dbReference type="PANTHER" id="PTHR43685">
    <property type="entry name" value="GLYCOSYLTRANSFERASE"/>
    <property type="match status" value="1"/>
</dbReference>
<dbReference type="InterPro" id="IPR029044">
    <property type="entry name" value="Nucleotide-diphossugar_trans"/>
</dbReference>
<organism evidence="2 3">
    <name type="scientific">Ilumatobacter fluminis</name>
    <dbReference type="NCBI Taxonomy" id="467091"/>
    <lineage>
        <taxon>Bacteria</taxon>
        <taxon>Bacillati</taxon>
        <taxon>Actinomycetota</taxon>
        <taxon>Acidimicrobiia</taxon>
        <taxon>Acidimicrobiales</taxon>
        <taxon>Ilumatobacteraceae</taxon>
        <taxon>Ilumatobacter</taxon>
    </lineage>
</organism>
<protein>
    <submittedName>
        <fullName evidence="2">Glycosyl transferase family 2</fullName>
    </submittedName>
</protein>
<dbReference type="GO" id="GO:0016740">
    <property type="term" value="F:transferase activity"/>
    <property type="evidence" value="ECO:0007669"/>
    <property type="project" value="UniProtKB-KW"/>
</dbReference>
<evidence type="ECO:0000313" key="2">
    <source>
        <dbReference type="EMBL" id="TDT15629.1"/>
    </source>
</evidence>
<gene>
    <name evidence="2" type="ORF">BDK89_1204</name>
</gene>
<dbReference type="InterPro" id="IPR050834">
    <property type="entry name" value="Glycosyltransf_2"/>
</dbReference>
<comment type="caution">
    <text evidence="2">The sequence shown here is derived from an EMBL/GenBank/DDBJ whole genome shotgun (WGS) entry which is preliminary data.</text>
</comment>
<dbReference type="EMBL" id="SOAU01000001">
    <property type="protein sequence ID" value="TDT15629.1"/>
    <property type="molecule type" value="Genomic_DNA"/>
</dbReference>
<dbReference type="Proteomes" id="UP000294558">
    <property type="component" value="Unassembled WGS sequence"/>
</dbReference>
<dbReference type="AlphaFoldDB" id="A0A4R7HYN5"/>
<evidence type="ECO:0000313" key="3">
    <source>
        <dbReference type="Proteomes" id="UP000294558"/>
    </source>
</evidence>
<evidence type="ECO:0000259" key="1">
    <source>
        <dbReference type="Pfam" id="PF00535"/>
    </source>
</evidence>
<accession>A0A4R7HYN5</accession>
<dbReference type="PANTHER" id="PTHR43685:SF2">
    <property type="entry name" value="GLYCOSYLTRANSFERASE 2-LIKE DOMAIN-CONTAINING PROTEIN"/>
    <property type="match status" value="1"/>
</dbReference>
<reference evidence="2 3" key="1">
    <citation type="submission" date="2019-03" db="EMBL/GenBank/DDBJ databases">
        <title>Sequencing the genomes of 1000 actinobacteria strains.</title>
        <authorList>
            <person name="Klenk H.-P."/>
        </authorList>
    </citation>
    <scope>NUCLEOTIDE SEQUENCE [LARGE SCALE GENOMIC DNA]</scope>
    <source>
        <strain evidence="2 3">DSM 18936</strain>
    </source>
</reference>
<dbReference type="GO" id="GO:0044010">
    <property type="term" value="P:single-species biofilm formation"/>
    <property type="evidence" value="ECO:0007669"/>
    <property type="project" value="TreeGrafter"/>
</dbReference>
<keyword evidence="2" id="KW-0808">Transferase</keyword>
<keyword evidence="3" id="KW-1185">Reference proteome</keyword>
<name>A0A4R7HYN5_9ACTN</name>
<dbReference type="OrthoDB" id="153025at2"/>
<proteinExistence type="predicted"/>
<dbReference type="RefSeq" id="WP_133868067.1">
    <property type="nucleotide sequence ID" value="NZ_SOAU01000001.1"/>
</dbReference>
<sequence>MTQPDVTVVVPVYNRGSVVGDAVASIVRQDVPARIVLVDDGSSDDTLAVLTSLAETSGGRVSVVAQDNAGPAAARNAGVAASSTELVTFLDSDDLMEPGRLQRQIDAWREAPGQVVVIGHERVEIAPGVEPPDHIATRMSTGQTLYHTSVLLSRAQYDAVGGFDDTMRLAEDVDFLIRLEEAGNEVVDLGDVVITRRILGDNLVYDPAVGRSLFLLLRRRAERARESGRR</sequence>